<reference evidence="4 5" key="1">
    <citation type="submission" date="2023-11" db="EMBL/GenBank/DDBJ databases">
        <title>Draft genome sequence and annotation of the polyextremotolerant black yeast-like fungus Aureobasidium pullulans NRRL 62042.</title>
        <authorList>
            <person name="Dielentheis-Frenken M.R.E."/>
            <person name="Wibberg D."/>
            <person name="Blank L.M."/>
            <person name="Tiso T."/>
        </authorList>
    </citation>
    <scope>NUCLEOTIDE SEQUENCE [LARGE SCALE GENOMIC DNA]</scope>
    <source>
        <strain evidence="4 5">NRRL 62042</strain>
    </source>
</reference>
<proteinExistence type="predicted"/>
<accession>A0ABR0TXW3</accession>
<gene>
    <name evidence="4" type="ORF">QM012_000758</name>
</gene>
<evidence type="ECO:0000313" key="5">
    <source>
        <dbReference type="Proteomes" id="UP001341245"/>
    </source>
</evidence>
<dbReference type="Pfam" id="PF07287">
    <property type="entry name" value="AtuA"/>
    <property type="match status" value="1"/>
</dbReference>
<dbReference type="PANTHER" id="PTHR47585">
    <property type="match status" value="1"/>
</dbReference>
<evidence type="ECO:0000256" key="1">
    <source>
        <dbReference type="SAM" id="MobiDB-lite"/>
    </source>
</evidence>
<sequence length="630" mass="69326">MTVPTTEDRWQRDRGQRPVRIGNCSGSIGDQGYQMLRQMELGDVDFVTGDYLAELNLAQNVDAYLNSKHPGYEPTAWDGLQKSMQTINAKRIKVIINGGALNPLGLAKKCRDLILQEGYDLQVAAVTGDDVLDMIRKDLGQNGALVHLDSSNDSIKPAKHLHAYLDRETHPLVSAHAYLGSRSIVKALEIGASIVICGRVADAAPVVGAARYWYKWSDTSYDELAGALIAGHLIECSAYVTGANLSGFEKYSPELLFDLPFGIAEVSQDGTCVITKHENTAGFVTENTVKSQLLYEIQGNYYLNSDVKAYLDQIIVEEVEPNRVKVHGARGAPPPPTTKVAVAYKGGYQAQLLFNLGGYAVEAKQAFYEKQIRRGLKLKGLADKFDELQFQVVGNAASDPKTLLSSTTYMRVFMTAPTQLPIFGLLGVFVDNAMQHVSGAHGSTDLRSAMPLAYLGYFPAQLEQSRLHEKVTMLGCDDEQNQELDVDHGQNFEDSEPRVSRSVSPDQQDCTIDDFGPCAEVSLGDVAFGRSGDKGSNVSLGIFVSSAATYAWLRLYLSEDRMKQLMGNDWSSDYHLERVELPNLYAVHFVIYGFLGRGVSSTSRLDSLGKGFADWIRARRCMVPTKFLQP</sequence>
<name>A0ABR0TXW3_AURPU</name>
<feature type="compositionally biased region" description="Basic and acidic residues" evidence="1">
    <location>
        <begin position="1"/>
        <end position="16"/>
    </location>
</feature>
<protein>
    <recommendedName>
        <fullName evidence="6">DUF1446-domain-containing protein</fullName>
    </recommendedName>
</protein>
<evidence type="ECO:0008006" key="6">
    <source>
        <dbReference type="Google" id="ProtNLM"/>
    </source>
</evidence>
<comment type="caution">
    <text evidence="4">The sequence shown here is derived from an EMBL/GenBank/DDBJ whole genome shotgun (WGS) entry which is preliminary data.</text>
</comment>
<evidence type="ECO:0000313" key="4">
    <source>
        <dbReference type="EMBL" id="KAK6008855.1"/>
    </source>
</evidence>
<evidence type="ECO:0000259" key="3">
    <source>
        <dbReference type="Pfam" id="PF23544"/>
    </source>
</evidence>
<dbReference type="PANTHER" id="PTHR47585:SF1">
    <property type="entry name" value="DUF1446 DOMAIN-CONTAINING PROTEIN"/>
    <property type="match status" value="1"/>
</dbReference>
<evidence type="ECO:0000259" key="2">
    <source>
        <dbReference type="Pfam" id="PF07287"/>
    </source>
</evidence>
<dbReference type="EMBL" id="JASGXD010000001">
    <property type="protein sequence ID" value="KAK6008855.1"/>
    <property type="molecule type" value="Genomic_DNA"/>
</dbReference>
<organism evidence="4 5">
    <name type="scientific">Aureobasidium pullulans</name>
    <name type="common">Black yeast</name>
    <name type="synonym">Pullularia pullulans</name>
    <dbReference type="NCBI Taxonomy" id="5580"/>
    <lineage>
        <taxon>Eukaryota</taxon>
        <taxon>Fungi</taxon>
        <taxon>Dikarya</taxon>
        <taxon>Ascomycota</taxon>
        <taxon>Pezizomycotina</taxon>
        <taxon>Dothideomycetes</taxon>
        <taxon>Dothideomycetidae</taxon>
        <taxon>Dothideales</taxon>
        <taxon>Saccotheciaceae</taxon>
        <taxon>Aureobasidium</taxon>
    </lineage>
</organism>
<feature type="domain" description="Acyclic terpene utilisation N-terminal" evidence="2">
    <location>
        <begin position="19"/>
        <end position="473"/>
    </location>
</feature>
<feature type="domain" description="AtuA-like ferredoxin-fold" evidence="3">
    <location>
        <begin position="522"/>
        <end position="617"/>
    </location>
</feature>
<feature type="region of interest" description="Disordered" evidence="1">
    <location>
        <begin position="1"/>
        <end position="21"/>
    </location>
</feature>
<dbReference type="Proteomes" id="UP001341245">
    <property type="component" value="Unassembled WGS sequence"/>
</dbReference>
<dbReference type="Pfam" id="PF23544">
    <property type="entry name" value="AtuA_ferredoxin"/>
    <property type="match status" value="1"/>
</dbReference>
<dbReference type="InterPro" id="IPR056362">
    <property type="entry name" value="AtuA-like_ferredoxin_dom"/>
</dbReference>
<dbReference type="InterPro" id="IPR010839">
    <property type="entry name" value="AtuA_N"/>
</dbReference>
<keyword evidence="5" id="KW-1185">Reference proteome</keyword>